<feature type="domain" description="MACPF-like" evidence="2">
    <location>
        <begin position="57"/>
        <end position="213"/>
    </location>
</feature>
<dbReference type="SUPFAM" id="SSF51101">
    <property type="entry name" value="Mannose-binding lectins"/>
    <property type="match status" value="2"/>
</dbReference>
<evidence type="ECO:0000313" key="3">
    <source>
        <dbReference type="EMBL" id="CAE6475097.1"/>
    </source>
</evidence>
<sequence>MSFDLSEPADSNISPPSVCLNNQGENLNDNILQGVGCKNIKLIVASLVNFQFSALGLRGFRTDDILGPRVSAHQVASYANGATPFIEELDGLSTEIIVTSTKRNANYAHRGWSVGATATISPWTSSRIAARNQFNAEGTWYTRLTKTKKLKVEALLEDLSPVPEFEAAIEDALRRTTTFEKFQAIYRALGRWGDVVPLEVELGCSVGSTSEKLDHVQLPEMNERDQSSVAWLSTTKNADVTLSGADLDLVSNDDVRAATKAHRPQWKVITVGKVASTITLLASSLQAQLYELYAGRLSYIPSDGVGPTDHGHRTYDNIKHASKTISSITIRCSNWIELLSATYSDGVTSSKQGGGGHVGTEYEFTLETGEHISEMLIWIEGDWLFGLQFITTMGRCSPQYGATWGIPTIARSRGGVLAGFLSHTKLHPTFKEMGSRIQGVWRHDLMPRVPKEDDVYSEYFGDKNQNGRGFNDRVLVGNSNSIHISSVQVCSGDAIDSIQFTYTANKDGRQVKSSTIRHGGPGGVFRQFSLEDGENIVTISGRHEVNHITQLCFGTSRGGNHDNISCPDFYIMASRSHK</sequence>
<dbReference type="Pfam" id="PF22693">
    <property type="entry name" value="MACPF_1"/>
    <property type="match status" value="1"/>
</dbReference>
<feature type="domain" description="Jacalin-type lectin" evidence="1">
    <location>
        <begin position="483"/>
        <end position="559"/>
    </location>
</feature>
<name>A0A8H3C9D7_9AGAM</name>
<dbReference type="Pfam" id="PF01419">
    <property type="entry name" value="Jacalin"/>
    <property type="match status" value="2"/>
</dbReference>
<feature type="domain" description="Jacalin-type lectin" evidence="1">
    <location>
        <begin position="310"/>
        <end position="422"/>
    </location>
</feature>
<organism evidence="3 4">
    <name type="scientific">Rhizoctonia solani</name>
    <dbReference type="NCBI Taxonomy" id="456999"/>
    <lineage>
        <taxon>Eukaryota</taxon>
        <taxon>Fungi</taxon>
        <taxon>Dikarya</taxon>
        <taxon>Basidiomycota</taxon>
        <taxon>Agaricomycotina</taxon>
        <taxon>Agaricomycetes</taxon>
        <taxon>Cantharellales</taxon>
        <taxon>Ceratobasidiaceae</taxon>
        <taxon>Rhizoctonia</taxon>
    </lineage>
</organism>
<evidence type="ECO:0000259" key="2">
    <source>
        <dbReference type="Pfam" id="PF22693"/>
    </source>
</evidence>
<reference evidence="3" key="1">
    <citation type="submission" date="2021-01" db="EMBL/GenBank/DDBJ databases">
        <authorList>
            <person name="Kaushik A."/>
        </authorList>
    </citation>
    <scope>NUCLEOTIDE SEQUENCE</scope>
    <source>
        <strain evidence="3">AG4-R118</strain>
    </source>
</reference>
<dbReference type="Gene3D" id="2.100.10.30">
    <property type="entry name" value="Jacalin-like lectin domain"/>
    <property type="match status" value="2"/>
</dbReference>
<dbReference type="EMBL" id="CAJMWX010001216">
    <property type="protein sequence ID" value="CAE6475097.1"/>
    <property type="molecule type" value="Genomic_DNA"/>
</dbReference>
<evidence type="ECO:0000313" key="4">
    <source>
        <dbReference type="Proteomes" id="UP000663888"/>
    </source>
</evidence>
<evidence type="ECO:0008006" key="5">
    <source>
        <dbReference type="Google" id="ProtNLM"/>
    </source>
</evidence>
<dbReference type="InterPro" id="IPR036404">
    <property type="entry name" value="Jacalin-like_lectin_dom_sf"/>
</dbReference>
<dbReference type="InterPro" id="IPR054586">
    <property type="entry name" value="MACPF_1_fungal"/>
</dbReference>
<gene>
    <name evidence="3" type="ORF">RDB_LOCUS114976</name>
</gene>
<accession>A0A8H3C9D7</accession>
<dbReference type="InterPro" id="IPR001229">
    <property type="entry name" value="Jacalin-like_lectin_dom"/>
</dbReference>
<evidence type="ECO:0000259" key="1">
    <source>
        <dbReference type="Pfam" id="PF01419"/>
    </source>
</evidence>
<protein>
    <recommendedName>
        <fullName evidence="5">Jacalin-type lectin domain-containing protein</fullName>
    </recommendedName>
</protein>
<comment type="caution">
    <text evidence="3">The sequence shown here is derived from an EMBL/GenBank/DDBJ whole genome shotgun (WGS) entry which is preliminary data.</text>
</comment>
<dbReference type="AlphaFoldDB" id="A0A8H3C9D7"/>
<dbReference type="PANTHER" id="PTHR46506">
    <property type="entry name" value="OS05G0143600 PROTEIN"/>
    <property type="match status" value="1"/>
</dbReference>
<dbReference type="Proteomes" id="UP000663888">
    <property type="component" value="Unassembled WGS sequence"/>
</dbReference>
<proteinExistence type="predicted"/>